<evidence type="ECO:0000256" key="10">
    <source>
        <dbReference type="SAM" id="MobiDB-lite"/>
    </source>
</evidence>
<dbReference type="GO" id="GO:0005783">
    <property type="term" value="C:endoplasmic reticulum"/>
    <property type="evidence" value="ECO:0007669"/>
    <property type="project" value="UniProtKB-SubCell"/>
</dbReference>
<keyword evidence="8 9" id="KW-0687">Ribonucleoprotein</keyword>
<comment type="similarity">
    <text evidence="3 9">Belongs to the SRP72 family.</text>
</comment>
<keyword evidence="6" id="KW-0256">Endoplasmic reticulum</keyword>
<dbReference type="VEuPathDB" id="FungiDB:GGTG_06195"/>
<evidence type="ECO:0000256" key="2">
    <source>
        <dbReference type="ARBA" id="ARBA00004496"/>
    </source>
</evidence>
<evidence type="ECO:0000256" key="1">
    <source>
        <dbReference type="ARBA" id="ARBA00004240"/>
    </source>
</evidence>
<comment type="function">
    <text evidence="9">Component of the signal recognition particle (SRP) complex, a ribonucleoprotein complex that mediates the cotranslational targeting of secretory and membrane proteins to the endoplasmic reticulum (ER).</text>
</comment>
<evidence type="ECO:0000259" key="11">
    <source>
        <dbReference type="Pfam" id="PF08492"/>
    </source>
</evidence>
<dbReference type="GO" id="GO:0005786">
    <property type="term" value="C:signal recognition particle, endoplasmic reticulum targeting"/>
    <property type="evidence" value="ECO:0007669"/>
    <property type="project" value="UniProtKB-UniRule"/>
</dbReference>
<dbReference type="FunCoup" id="J3NY41">
    <property type="interactions" value="905"/>
</dbReference>
<dbReference type="Proteomes" id="UP000006039">
    <property type="component" value="Unassembled WGS sequence"/>
</dbReference>
<dbReference type="GO" id="GO:0006614">
    <property type="term" value="P:SRP-dependent cotranslational protein targeting to membrane"/>
    <property type="evidence" value="ECO:0007669"/>
    <property type="project" value="UniProtKB-UniRule"/>
</dbReference>
<dbReference type="GO" id="GO:0043022">
    <property type="term" value="F:ribosome binding"/>
    <property type="evidence" value="ECO:0007669"/>
    <property type="project" value="TreeGrafter"/>
</dbReference>
<dbReference type="InterPro" id="IPR011990">
    <property type="entry name" value="TPR-like_helical_dom_sf"/>
</dbReference>
<dbReference type="STRING" id="644352.J3NY41"/>
<comment type="subcellular location">
    <subcellularLocation>
        <location evidence="2 9">Cytoplasm</location>
    </subcellularLocation>
    <subcellularLocation>
        <location evidence="1">Endoplasmic reticulum</location>
    </subcellularLocation>
</comment>
<organism evidence="12">
    <name type="scientific">Gaeumannomyces tritici (strain R3-111a-1)</name>
    <name type="common">Wheat and barley take-all root rot fungus</name>
    <name type="synonym">Gaeumannomyces graminis var. tritici</name>
    <dbReference type="NCBI Taxonomy" id="644352"/>
    <lineage>
        <taxon>Eukaryota</taxon>
        <taxon>Fungi</taxon>
        <taxon>Dikarya</taxon>
        <taxon>Ascomycota</taxon>
        <taxon>Pezizomycotina</taxon>
        <taxon>Sordariomycetes</taxon>
        <taxon>Sordariomycetidae</taxon>
        <taxon>Magnaporthales</taxon>
        <taxon>Magnaporthaceae</taxon>
        <taxon>Gaeumannomyces</taxon>
    </lineage>
</organism>
<sequence>MADPAISALNSLLRGTDIEDHAEALRLANDAIRSSPSAGPDLHAAQHTKVVALVKLDRYDDALRAISDGGDRLAQDCALENAYALYKTGNLDAAAAVCHDFCAKTPASAATRGARHVSAQVAYRAERFTDAARAYRELLDTVSREGRINEEGDLRINMLATAAQIEWAGAAHHLSESERQPSRQDMEAFETAYNAACGCVARGELQKAEVLLKRAKALCEASEDLNYEERQVELIPILVQHAYVLIRQGKLDEGAQLQNSISISDISDHSTKWVAQNNSLAQEQGSNPYMTARIAESIKPPTDNSRPFEYQAAVLRRNKEVIELQCQKFSGVRSRARTGLAREDASSAPDTSREASNLGVLHAAAVSHLQTGKEALRSILPLLESRPDDIGLLLTIIQLYIQTENPAPALSLLEALFRRLEAATTPDHADTRFSPGLVALAVALYRLQGRHAAVRAELSRAAMHWQQQSAAGGSDLRDGSALSLLRQAGIELLHSQDSSDLSTAGAAFSRLCEEQRDRLAEAGLVASFATSDPSRAQPYMADLTPVEKLTAGVDVSALLDAGVASLPSSTAATATGSRKRGAAAPADGAAPAKKPRRSRAKLPKDYDLEKKPDPERWLPLRDRSTYRPKGKKGKKKAAEATQGGIVKEEETLELVGGAGAVKVEKAPAGGAGAKKKKKGKK</sequence>
<evidence type="ECO:0000256" key="9">
    <source>
        <dbReference type="PIRNR" id="PIRNR038922"/>
    </source>
</evidence>
<reference evidence="14" key="1">
    <citation type="submission" date="2010-07" db="EMBL/GenBank/DDBJ databases">
        <title>The genome sequence of Gaeumannomyces graminis var. tritici strain R3-111a-1.</title>
        <authorList>
            <consortium name="The Broad Institute Genome Sequencing Platform"/>
            <person name="Ma L.-J."/>
            <person name="Dead R."/>
            <person name="Young S."/>
            <person name="Zeng Q."/>
            <person name="Koehrsen M."/>
            <person name="Alvarado L."/>
            <person name="Berlin A."/>
            <person name="Chapman S.B."/>
            <person name="Chen Z."/>
            <person name="Freedman E."/>
            <person name="Gellesch M."/>
            <person name="Goldberg J."/>
            <person name="Griggs A."/>
            <person name="Gujja S."/>
            <person name="Heilman E.R."/>
            <person name="Heiman D."/>
            <person name="Hepburn T."/>
            <person name="Howarth C."/>
            <person name="Jen D."/>
            <person name="Larson L."/>
            <person name="Mehta T."/>
            <person name="Neiman D."/>
            <person name="Pearson M."/>
            <person name="Roberts A."/>
            <person name="Saif S."/>
            <person name="Shea T."/>
            <person name="Shenoy N."/>
            <person name="Sisk P."/>
            <person name="Stolte C."/>
            <person name="Sykes S."/>
            <person name="Walk T."/>
            <person name="White J."/>
            <person name="Yandava C."/>
            <person name="Haas B."/>
            <person name="Nusbaum C."/>
            <person name="Birren B."/>
        </authorList>
    </citation>
    <scope>NUCLEOTIDE SEQUENCE [LARGE SCALE GENOMIC DNA]</scope>
    <source>
        <strain evidence="14">R3-111a-1</strain>
    </source>
</reference>
<dbReference type="InterPro" id="IPR031545">
    <property type="entry name" value="SRP72_TPR-like"/>
</dbReference>
<dbReference type="Pfam" id="PF17004">
    <property type="entry name" value="SRP_TPR_like"/>
    <property type="match status" value="1"/>
</dbReference>
<dbReference type="AlphaFoldDB" id="J3NY41"/>
<feature type="compositionally biased region" description="Basic residues" evidence="10">
    <location>
        <begin position="626"/>
        <end position="635"/>
    </location>
</feature>
<evidence type="ECO:0000256" key="5">
    <source>
        <dbReference type="ARBA" id="ARBA00022490"/>
    </source>
</evidence>
<reference evidence="13" key="4">
    <citation type="journal article" date="2015" name="G3 (Bethesda)">
        <title>Genome sequences of three phytopathogenic species of the Magnaporthaceae family of fungi.</title>
        <authorList>
            <person name="Okagaki L.H."/>
            <person name="Nunes C.C."/>
            <person name="Sailsbery J."/>
            <person name="Clay B."/>
            <person name="Brown D."/>
            <person name="John T."/>
            <person name="Oh Y."/>
            <person name="Young N."/>
            <person name="Fitzgerald M."/>
            <person name="Haas B.J."/>
            <person name="Zeng Q."/>
            <person name="Young S."/>
            <person name="Adiconis X."/>
            <person name="Fan L."/>
            <person name="Levin J.Z."/>
            <person name="Mitchell T.K."/>
            <person name="Okubara P.A."/>
            <person name="Farman M.L."/>
            <person name="Kohn L.M."/>
            <person name="Birren B."/>
            <person name="Ma L.-J."/>
            <person name="Dean R.A."/>
        </authorList>
    </citation>
    <scope>NUCLEOTIDE SEQUENCE</scope>
    <source>
        <strain evidence="13">R3-111a-1</strain>
    </source>
</reference>
<dbReference type="InterPro" id="IPR013699">
    <property type="entry name" value="Signal_recog_part_SRP72_RNA-bd"/>
</dbReference>
<feature type="compositionally biased region" description="Basic and acidic residues" evidence="10">
    <location>
        <begin position="602"/>
        <end position="625"/>
    </location>
</feature>
<evidence type="ECO:0000256" key="3">
    <source>
        <dbReference type="ARBA" id="ARBA00007676"/>
    </source>
</evidence>
<feature type="domain" description="Signal recognition particle SRP72 subunit RNA-binding" evidence="11">
    <location>
        <begin position="590"/>
        <end position="628"/>
    </location>
</feature>
<dbReference type="EnsemblFungi" id="EJT76274">
    <property type="protein sequence ID" value="EJT76274"/>
    <property type="gene ID" value="GGTG_06195"/>
</dbReference>
<reference evidence="12" key="2">
    <citation type="submission" date="2010-07" db="EMBL/GenBank/DDBJ databases">
        <authorList>
            <consortium name="The Broad Institute Genome Sequencing Platform"/>
            <consortium name="Broad Institute Genome Sequencing Center for Infectious Disease"/>
            <person name="Ma L.-J."/>
            <person name="Dead R."/>
            <person name="Young S."/>
            <person name="Zeng Q."/>
            <person name="Koehrsen M."/>
            <person name="Alvarado L."/>
            <person name="Berlin A."/>
            <person name="Chapman S.B."/>
            <person name="Chen Z."/>
            <person name="Freedman E."/>
            <person name="Gellesch M."/>
            <person name="Goldberg J."/>
            <person name="Griggs A."/>
            <person name="Gujja S."/>
            <person name="Heilman E.R."/>
            <person name="Heiman D."/>
            <person name="Hepburn T."/>
            <person name="Howarth C."/>
            <person name="Jen D."/>
            <person name="Larson L."/>
            <person name="Mehta T."/>
            <person name="Neiman D."/>
            <person name="Pearson M."/>
            <person name="Roberts A."/>
            <person name="Saif S."/>
            <person name="Shea T."/>
            <person name="Shenoy N."/>
            <person name="Sisk P."/>
            <person name="Stolte C."/>
            <person name="Sykes S."/>
            <person name="Walk T."/>
            <person name="White J."/>
            <person name="Yandava C."/>
            <person name="Haas B."/>
            <person name="Nusbaum C."/>
            <person name="Birren B."/>
        </authorList>
    </citation>
    <scope>NUCLEOTIDE SEQUENCE</scope>
    <source>
        <strain evidence="12">R3-111a-1</strain>
    </source>
</reference>
<gene>
    <name evidence="13" type="primary">20346653</name>
    <name evidence="12" type="ORF">GGTG_06195</name>
</gene>
<dbReference type="PANTHER" id="PTHR14094:SF9">
    <property type="entry name" value="SIGNAL RECOGNITION PARTICLE SUBUNIT SRP72"/>
    <property type="match status" value="1"/>
</dbReference>
<protein>
    <recommendedName>
        <fullName evidence="4 9">Signal recognition particle subunit SRP72</fullName>
    </recommendedName>
</protein>
<evidence type="ECO:0000256" key="8">
    <source>
        <dbReference type="ARBA" id="ARBA00023274"/>
    </source>
</evidence>
<reference evidence="12" key="3">
    <citation type="submission" date="2010-09" db="EMBL/GenBank/DDBJ databases">
        <title>Annotation of Gaeumannomyces graminis var. tritici R3-111a-1.</title>
        <authorList>
            <consortium name="The Broad Institute Genome Sequencing Platform"/>
            <person name="Ma L.-J."/>
            <person name="Dead R."/>
            <person name="Young S.K."/>
            <person name="Zeng Q."/>
            <person name="Gargeya S."/>
            <person name="Fitzgerald M."/>
            <person name="Haas B."/>
            <person name="Abouelleil A."/>
            <person name="Alvarado L."/>
            <person name="Arachchi H.M."/>
            <person name="Berlin A."/>
            <person name="Brown A."/>
            <person name="Chapman S.B."/>
            <person name="Chen Z."/>
            <person name="Dunbar C."/>
            <person name="Freedman E."/>
            <person name="Gearin G."/>
            <person name="Gellesch M."/>
            <person name="Goldberg J."/>
            <person name="Griggs A."/>
            <person name="Gujja S."/>
            <person name="Heiman D."/>
            <person name="Howarth C."/>
            <person name="Larson L."/>
            <person name="Lui A."/>
            <person name="MacDonald P.J.P."/>
            <person name="Mehta T."/>
            <person name="Montmayeur A."/>
            <person name="Murphy C."/>
            <person name="Neiman D."/>
            <person name="Pearson M."/>
            <person name="Priest M."/>
            <person name="Roberts A."/>
            <person name="Saif S."/>
            <person name="Shea T."/>
            <person name="Shenoy N."/>
            <person name="Sisk P."/>
            <person name="Stolte C."/>
            <person name="Sykes S."/>
            <person name="Yandava C."/>
            <person name="Wortman J."/>
            <person name="Nusbaum C."/>
            <person name="Birren B."/>
        </authorList>
    </citation>
    <scope>NUCLEOTIDE SEQUENCE</scope>
    <source>
        <strain evidence="12">R3-111a-1</strain>
    </source>
</reference>
<keyword evidence="7 9" id="KW-0733">Signal recognition particle</keyword>
<accession>J3NY41</accession>
<evidence type="ECO:0000256" key="7">
    <source>
        <dbReference type="ARBA" id="ARBA00023135"/>
    </source>
</evidence>
<dbReference type="RefSeq" id="XP_009222274.1">
    <property type="nucleotide sequence ID" value="XM_009224010.1"/>
</dbReference>
<dbReference type="HOGENOM" id="CLU_013808_3_0_1"/>
<dbReference type="SUPFAM" id="SSF48452">
    <property type="entry name" value="TPR-like"/>
    <property type="match status" value="1"/>
</dbReference>
<evidence type="ECO:0000256" key="4">
    <source>
        <dbReference type="ARBA" id="ARBA00018350"/>
    </source>
</evidence>
<dbReference type="OrthoDB" id="5421607at2759"/>
<dbReference type="PANTHER" id="PTHR14094">
    <property type="entry name" value="SIGNAL RECOGNITION PARTICLE 72"/>
    <property type="match status" value="1"/>
</dbReference>
<dbReference type="eggNOG" id="KOG2376">
    <property type="taxonomic scope" value="Eukaryota"/>
</dbReference>
<evidence type="ECO:0000313" key="13">
    <source>
        <dbReference type="EnsemblFungi" id="EJT76274"/>
    </source>
</evidence>
<keyword evidence="5 9" id="KW-0963">Cytoplasm</keyword>
<proteinExistence type="inferred from homology"/>
<dbReference type="PIRSF" id="PIRSF038922">
    <property type="entry name" value="SRP72"/>
    <property type="match status" value="1"/>
</dbReference>
<reference evidence="13" key="5">
    <citation type="submission" date="2018-04" db="UniProtKB">
        <authorList>
            <consortium name="EnsemblFungi"/>
        </authorList>
    </citation>
    <scope>IDENTIFICATION</scope>
    <source>
        <strain evidence="13">R3-111a-1</strain>
    </source>
</reference>
<evidence type="ECO:0000313" key="12">
    <source>
        <dbReference type="EMBL" id="EJT76274.1"/>
    </source>
</evidence>
<keyword evidence="14" id="KW-1185">Reference proteome</keyword>
<evidence type="ECO:0000313" key="14">
    <source>
        <dbReference type="Proteomes" id="UP000006039"/>
    </source>
</evidence>
<name>J3NY41_GAET3</name>
<dbReference type="GeneID" id="20346653"/>
<dbReference type="InterPro" id="IPR026270">
    <property type="entry name" value="SRP72"/>
</dbReference>
<dbReference type="GO" id="GO:0008312">
    <property type="term" value="F:7S RNA binding"/>
    <property type="evidence" value="ECO:0007669"/>
    <property type="project" value="InterPro"/>
</dbReference>
<dbReference type="Gene3D" id="1.25.40.10">
    <property type="entry name" value="Tetratricopeptide repeat domain"/>
    <property type="match status" value="1"/>
</dbReference>
<dbReference type="FunFam" id="1.25.40.10:FF:000512">
    <property type="entry name" value="Signal recognition particle subunit SRP72"/>
    <property type="match status" value="1"/>
</dbReference>
<feature type="compositionally biased region" description="Low complexity" evidence="10">
    <location>
        <begin position="568"/>
        <end position="592"/>
    </location>
</feature>
<feature type="region of interest" description="Disordered" evidence="10">
    <location>
        <begin position="568"/>
        <end position="644"/>
    </location>
</feature>
<evidence type="ECO:0000256" key="6">
    <source>
        <dbReference type="ARBA" id="ARBA00022824"/>
    </source>
</evidence>
<dbReference type="EMBL" id="GL385397">
    <property type="protein sequence ID" value="EJT76274.1"/>
    <property type="molecule type" value="Genomic_DNA"/>
</dbReference>
<dbReference type="Pfam" id="PF08492">
    <property type="entry name" value="SRP72"/>
    <property type="match status" value="1"/>
</dbReference>